<gene>
    <name evidence="2" type="ORF">GCM10007049_27450</name>
</gene>
<organism evidence="2 3">
    <name type="scientific">Echinicola pacifica</name>
    <dbReference type="NCBI Taxonomy" id="346377"/>
    <lineage>
        <taxon>Bacteria</taxon>
        <taxon>Pseudomonadati</taxon>
        <taxon>Bacteroidota</taxon>
        <taxon>Cytophagia</taxon>
        <taxon>Cytophagales</taxon>
        <taxon>Cyclobacteriaceae</taxon>
        <taxon>Echinicola</taxon>
    </lineage>
</organism>
<proteinExistence type="predicted"/>
<dbReference type="InterPro" id="IPR016097">
    <property type="entry name" value="DUF695"/>
</dbReference>
<feature type="domain" description="DUF695" evidence="1">
    <location>
        <begin position="238"/>
        <end position="358"/>
    </location>
</feature>
<reference evidence="2" key="1">
    <citation type="journal article" date="2014" name="Int. J. Syst. Evol. Microbiol.">
        <title>Complete genome sequence of Corynebacterium casei LMG S-19264T (=DSM 44701T), isolated from a smear-ripened cheese.</title>
        <authorList>
            <consortium name="US DOE Joint Genome Institute (JGI-PGF)"/>
            <person name="Walter F."/>
            <person name="Albersmeier A."/>
            <person name="Kalinowski J."/>
            <person name="Ruckert C."/>
        </authorList>
    </citation>
    <scope>NUCLEOTIDE SEQUENCE</scope>
    <source>
        <strain evidence="2">KCTC 12368</strain>
    </source>
</reference>
<sequence length="364" mass="42424">MGIFRNLLGAKDTPIKSNEDFWIWFQNNEKNFLKVIKNQGNIERDFFNKLSSKLNQLRDGYWFLAGMCDNNTAELILTADGVYKNIVFVEDLVNSAPKIDNWKFSALKPALDIKDVNISMGDLKFSQENLSFYSNDNSGLPDEIDITITYADYTEDLKEPITNGVYIFMDNYLGELNSVTTIDNMKVIGQVEAEKELIPIEKLKDYLNWRQKEFIEKYEGTRYNTENDSYNSLEATLNNGKPLLAIVNSTLLDWDSKASHPWILTIEIKYKGNENGMPDKETYELMNIFEDNIMLELKDSEGYLSIGRQTADGSREIYFACKDFRLPSKVLTKNQLDYRNRLNIDYDIYKDKYWKSFDRFKPDI</sequence>
<dbReference type="Pfam" id="PF05117">
    <property type="entry name" value="DUF695"/>
    <property type="match status" value="1"/>
</dbReference>
<dbReference type="Proteomes" id="UP000619457">
    <property type="component" value="Unassembled WGS sequence"/>
</dbReference>
<protein>
    <recommendedName>
        <fullName evidence="1">DUF695 domain-containing protein</fullName>
    </recommendedName>
</protein>
<evidence type="ECO:0000313" key="2">
    <source>
        <dbReference type="EMBL" id="GGZ32468.1"/>
    </source>
</evidence>
<dbReference type="EMBL" id="BMWX01000004">
    <property type="protein sequence ID" value="GGZ32468.1"/>
    <property type="molecule type" value="Genomic_DNA"/>
</dbReference>
<evidence type="ECO:0000313" key="3">
    <source>
        <dbReference type="Proteomes" id="UP000619457"/>
    </source>
</evidence>
<accession>A0A918Q563</accession>
<dbReference type="AlphaFoldDB" id="A0A918Q563"/>
<dbReference type="RefSeq" id="WP_018475974.1">
    <property type="nucleotide sequence ID" value="NZ_BMWX01000004.1"/>
</dbReference>
<reference evidence="2" key="2">
    <citation type="submission" date="2020-09" db="EMBL/GenBank/DDBJ databases">
        <authorList>
            <person name="Sun Q."/>
            <person name="Kim S."/>
        </authorList>
    </citation>
    <scope>NUCLEOTIDE SEQUENCE</scope>
    <source>
        <strain evidence="2">KCTC 12368</strain>
    </source>
</reference>
<evidence type="ECO:0000259" key="1">
    <source>
        <dbReference type="Pfam" id="PF05117"/>
    </source>
</evidence>
<name>A0A918Q563_9BACT</name>
<keyword evidence="3" id="KW-1185">Reference proteome</keyword>
<comment type="caution">
    <text evidence="2">The sequence shown here is derived from an EMBL/GenBank/DDBJ whole genome shotgun (WGS) entry which is preliminary data.</text>
</comment>